<organism evidence="5 6">
    <name type="scientific">Apiospora arundinis</name>
    <dbReference type="NCBI Taxonomy" id="335852"/>
    <lineage>
        <taxon>Eukaryota</taxon>
        <taxon>Fungi</taxon>
        <taxon>Dikarya</taxon>
        <taxon>Ascomycota</taxon>
        <taxon>Pezizomycotina</taxon>
        <taxon>Sordariomycetes</taxon>
        <taxon>Xylariomycetidae</taxon>
        <taxon>Amphisphaeriales</taxon>
        <taxon>Apiosporaceae</taxon>
        <taxon>Apiospora</taxon>
    </lineage>
</organism>
<name>A0ABR2J6N4_9PEZI</name>
<sequence>MAELAFLGLVANIFQFVEAGIKIASTARDVHQGSVSLNLQTREIRLLLDDVRQTSTAVSKLPRGTLSGDELVICDYSEECYAIATDLETIAAKLAKREGAKSRTLDSVRIAYHSVTKKNEIQDLLTRLSRVDERLRTRLDKVLHREAGLENEDRWSSVMAAIERLDLKAESMDISHGNLLETAAQNLRTQLNTEALMSGLVQLFANEIQSMQYYQNQLESLLFQDIQQRYSDINPAHKATFQWTFDRAHAGFSQWLESGSGYFWIHGLAGSGKSTLMKYLYDHGTSEALLRKWAGKKRLVTAHFFFWALGTKMQRSQLGLLQSLLFQLVRADLSLAATVFSARRYREPWTIDELREAFQLVSARAEEHTRFCFFIDGLDEYEGNETDIISTVAELLNSSNIKICLSSRPWNRFREAYADCPGLTLEYLTKTDIFEYIKSELLSNRSFHRSVDEDPRCANIIAQIASQARGVFLWVFLVTRNLLRDIQSREPFEHLQQRVNELPPSLEDYFQRIFDRIDAIYRQQTARLFLVALYLEERDEDPLPLMAYNCLEVELRDPSYAAKQRLLARDPDWIQHLPENVAESQRIAIIRLDDRCKDLLQPRRNETFHPASIHYFHISLLHRTVRDFFRDNFYGALKEKAGGDFSPEGSIAKCLLWLYKTYPIKFFFAPSIKGIVDLPDGMRAMVPASKLHEDHKMSLVLYRFWSHVMHHAPLMDDEVIESFFDTMVIHCGQSWARLIVPPQLSRYFIPYPADLMLTPWASYLNLDGYLRHNWKAGKAAGGFFDYEVLTLLLALEPRCLQALPPPSAASAATPGPKRQNNYTGSVVVADGEQQPPPGGIIAISTREQTTPVPIRPATVQALLELGCDPRDQKLGLLFLARFQKARWDSQTIVGLTRVGGKADVYVSNRNVFAVARLLFEHGLSVPLGPDEECGLCKANFASVFRPLFGADGVAELAEIRRQLQGQVSWARRFSRAFGMFRA</sequence>
<dbReference type="Pfam" id="PF25053">
    <property type="entry name" value="DUF7791"/>
    <property type="match status" value="1"/>
</dbReference>
<keyword evidence="1" id="KW-0677">Repeat</keyword>
<dbReference type="PANTHER" id="PTHR10039">
    <property type="entry name" value="AMELOGENIN"/>
    <property type="match status" value="1"/>
</dbReference>
<proteinExistence type="predicted"/>
<dbReference type="InterPro" id="IPR027417">
    <property type="entry name" value="P-loop_NTPase"/>
</dbReference>
<dbReference type="InterPro" id="IPR056884">
    <property type="entry name" value="NPHP3-like_N"/>
</dbReference>
<evidence type="ECO:0000256" key="2">
    <source>
        <dbReference type="SAM" id="SignalP"/>
    </source>
</evidence>
<evidence type="ECO:0000256" key="1">
    <source>
        <dbReference type="ARBA" id="ARBA00022737"/>
    </source>
</evidence>
<feature type="domain" description="DUF7791" evidence="4">
    <location>
        <begin position="516"/>
        <end position="661"/>
    </location>
</feature>
<dbReference type="SUPFAM" id="SSF52540">
    <property type="entry name" value="P-loop containing nucleoside triphosphate hydrolases"/>
    <property type="match status" value="1"/>
</dbReference>
<dbReference type="Pfam" id="PF24883">
    <property type="entry name" value="NPHP3_N"/>
    <property type="match status" value="1"/>
</dbReference>
<keyword evidence="6" id="KW-1185">Reference proteome</keyword>
<feature type="chain" id="PRO_5046341961" description="NACHT domain-containing protein" evidence="2">
    <location>
        <begin position="20"/>
        <end position="982"/>
    </location>
</feature>
<evidence type="ECO:0000313" key="6">
    <source>
        <dbReference type="Proteomes" id="UP001390339"/>
    </source>
</evidence>
<feature type="domain" description="Nephrocystin 3-like N-terminal" evidence="3">
    <location>
        <begin position="240"/>
        <end position="408"/>
    </location>
</feature>
<accession>A0ABR2J6N4</accession>
<reference evidence="5 6" key="1">
    <citation type="journal article" date="2024" name="IMA Fungus">
        <title>Apiospora arundinis, a panoply of carbohydrate-active enzymes and secondary metabolites.</title>
        <authorList>
            <person name="Sorensen T."/>
            <person name="Petersen C."/>
            <person name="Muurmann A.T."/>
            <person name="Christiansen J.V."/>
            <person name="Brundto M.L."/>
            <person name="Overgaard C.K."/>
            <person name="Boysen A.T."/>
            <person name="Wollenberg R.D."/>
            <person name="Larsen T.O."/>
            <person name="Sorensen J.L."/>
            <person name="Nielsen K.L."/>
            <person name="Sondergaard T.E."/>
        </authorList>
    </citation>
    <scope>NUCLEOTIDE SEQUENCE [LARGE SCALE GENOMIC DNA]</scope>
    <source>
        <strain evidence="5 6">AAU 773</strain>
    </source>
</reference>
<evidence type="ECO:0000259" key="4">
    <source>
        <dbReference type="Pfam" id="PF25053"/>
    </source>
</evidence>
<evidence type="ECO:0000313" key="5">
    <source>
        <dbReference type="EMBL" id="KAK8873453.1"/>
    </source>
</evidence>
<dbReference type="InterPro" id="IPR056693">
    <property type="entry name" value="DUF7791"/>
</dbReference>
<keyword evidence="2" id="KW-0732">Signal</keyword>
<dbReference type="Proteomes" id="UP001390339">
    <property type="component" value="Unassembled WGS sequence"/>
</dbReference>
<dbReference type="EMBL" id="JAPCWZ010000003">
    <property type="protein sequence ID" value="KAK8873453.1"/>
    <property type="molecule type" value="Genomic_DNA"/>
</dbReference>
<evidence type="ECO:0008006" key="7">
    <source>
        <dbReference type="Google" id="ProtNLM"/>
    </source>
</evidence>
<gene>
    <name evidence="5" type="ORF">PGQ11_003967</name>
</gene>
<evidence type="ECO:0000259" key="3">
    <source>
        <dbReference type="Pfam" id="PF24883"/>
    </source>
</evidence>
<dbReference type="PANTHER" id="PTHR10039:SF5">
    <property type="entry name" value="NACHT DOMAIN-CONTAINING PROTEIN"/>
    <property type="match status" value="1"/>
</dbReference>
<feature type="signal peptide" evidence="2">
    <location>
        <begin position="1"/>
        <end position="19"/>
    </location>
</feature>
<dbReference type="Gene3D" id="3.40.50.300">
    <property type="entry name" value="P-loop containing nucleotide triphosphate hydrolases"/>
    <property type="match status" value="1"/>
</dbReference>
<comment type="caution">
    <text evidence="5">The sequence shown here is derived from an EMBL/GenBank/DDBJ whole genome shotgun (WGS) entry which is preliminary data.</text>
</comment>
<protein>
    <recommendedName>
        <fullName evidence="7">NACHT domain-containing protein</fullName>
    </recommendedName>
</protein>